<evidence type="ECO:0000256" key="2">
    <source>
        <dbReference type="SAM" id="Phobius"/>
    </source>
</evidence>
<proteinExistence type="predicted"/>
<sequence length="101" mass="11140">MTDEIITGGVLTAVIIILIFAGVFLLLLVLEVIPLLQERFRRLRALRDEKAAQPETPQDSASHTSQEMVKKVQGEGVCVAIQEERSSLEDELAPERPTEAA</sequence>
<dbReference type="AlphaFoldDB" id="A0A7G2CII1"/>
<dbReference type="Proteomes" id="UP000515908">
    <property type="component" value="Chromosome 12"/>
</dbReference>
<feature type="region of interest" description="Disordered" evidence="1">
    <location>
        <begin position="48"/>
        <end position="67"/>
    </location>
</feature>
<dbReference type="EMBL" id="LR877156">
    <property type="protein sequence ID" value="CAD2218761.1"/>
    <property type="molecule type" value="Genomic_DNA"/>
</dbReference>
<accession>A0A7G2CII1</accession>
<feature type="compositionally biased region" description="Polar residues" evidence="1">
    <location>
        <begin position="55"/>
        <end position="67"/>
    </location>
</feature>
<evidence type="ECO:0000256" key="1">
    <source>
        <dbReference type="SAM" id="MobiDB-lite"/>
    </source>
</evidence>
<gene>
    <name evidence="3" type="ORF">ADEAN_000625400</name>
</gene>
<keyword evidence="2" id="KW-0472">Membrane</keyword>
<dbReference type="VEuPathDB" id="TriTrypDB:ADEAN_000625400"/>
<keyword evidence="2" id="KW-1133">Transmembrane helix</keyword>
<keyword evidence="2" id="KW-0812">Transmembrane</keyword>
<protein>
    <submittedName>
        <fullName evidence="3">Uncharacterized protein</fullName>
    </submittedName>
</protein>
<name>A0A7G2CII1_9TRYP</name>
<evidence type="ECO:0000313" key="3">
    <source>
        <dbReference type="EMBL" id="CAD2218761.1"/>
    </source>
</evidence>
<reference evidence="3 4" key="1">
    <citation type="submission" date="2020-08" db="EMBL/GenBank/DDBJ databases">
        <authorList>
            <person name="Newling K."/>
            <person name="Davey J."/>
            <person name="Forrester S."/>
        </authorList>
    </citation>
    <scope>NUCLEOTIDE SEQUENCE [LARGE SCALE GENOMIC DNA]</scope>
    <source>
        <strain evidence="4">Crithidia deanei Carvalho (ATCC PRA-265)</strain>
    </source>
</reference>
<evidence type="ECO:0000313" key="4">
    <source>
        <dbReference type="Proteomes" id="UP000515908"/>
    </source>
</evidence>
<feature type="transmembrane region" description="Helical" evidence="2">
    <location>
        <begin position="6"/>
        <end position="36"/>
    </location>
</feature>
<organism evidence="3 4">
    <name type="scientific">Angomonas deanei</name>
    <dbReference type="NCBI Taxonomy" id="59799"/>
    <lineage>
        <taxon>Eukaryota</taxon>
        <taxon>Discoba</taxon>
        <taxon>Euglenozoa</taxon>
        <taxon>Kinetoplastea</taxon>
        <taxon>Metakinetoplastina</taxon>
        <taxon>Trypanosomatida</taxon>
        <taxon>Trypanosomatidae</taxon>
        <taxon>Strigomonadinae</taxon>
        <taxon>Angomonas</taxon>
    </lineage>
</organism>
<keyword evidence="4" id="KW-1185">Reference proteome</keyword>